<protein>
    <submittedName>
        <fullName evidence="1">Uncharacterized protein</fullName>
    </submittedName>
</protein>
<dbReference type="Gene3D" id="3.40.190.80">
    <property type="match status" value="1"/>
</dbReference>
<evidence type="ECO:0000313" key="1">
    <source>
        <dbReference type="EMBL" id="KAK8518751.1"/>
    </source>
</evidence>
<accession>A0ABR2CGT1</accession>
<organism evidence="1 2">
    <name type="scientific">Hibiscus sabdariffa</name>
    <name type="common">roselle</name>
    <dbReference type="NCBI Taxonomy" id="183260"/>
    <lineage>
        <taxon>Eukaryota</taxon>
        <taxon>Viridiplantae</taxon>
        <taxon>Streptophyta</taxon>
        <taxon>Embryophyta</taxon>
        <taxon>Tracheophyta</taxon>
        <taxon>Spermatophyta</taxon>
        <taxon>Magnoliopsida</taxon>
        <taxon>eudicotyledons</taxon>
        <taxon>Gunneridae</taxon>
        <taxon>Pentapetalae</taxon>
        <taxon>rosids</taxon>
        <taxon>malvids</taxon>
        <taxon>Malvales</taxon>
        <taxon>Malvaceae</taxon>
        <taxon>Malvoideae</taxon>
        <taxon>Hibiscus</taxon>
    </lineage>
</organism>
<dbReference type="Proteomes" id="UP001472677">
    <property type="component" value="Unassembled WGS sequence"/>
</dbReference>
<dbReference type="EMBL" id="JBBPBM010000052">
    <property type="protein sequence ID" value="KAK8518751.1"/>
    <property type="molecule type" value="Genomic_DNA"/>
</dbReference>
<proteinExistence type="predicted"/>
<evidence type="ECO:0000313" key="2">
    <source>
        <dbReference type="Proteomes" id="UP001472677"/>
    </source>
</evidence>
<keyword evidence="2" id="KW-1185">Reference proteome</keyword>
<sequence>MFTQPDPHSLPFLSKPFSFSSPFSRTSKAHSLSSRHFKTPSVSLQSKAMIFDSKPSNHTVTVPSLLNGTNPDRFDEAGDELADAAGEVIRGYIKKKFEILDTEGLDPETIADQAAEEMVCIIIDNLCSLAVCSASPNLLGGDANQAFARVGEKVEALLNGRDGYTYALLASCFVDLVVESGLQGFDVAAGDEQILPLDALQ</sequence>
<name>A0ABR2CGT1_9ROSI</name>
<reference evidence="1 2" key="1">
    <citation type="journal article" date="2024" name="G3 (Bethesda)">
        <title>Genome assembly of Hibiscus sabdariffa L. provides insights into metabolisms of medicinal natural products.</title>
        <authorList>
            <person name="Kim T."/>
        </authorList>
    </citation>
    <scope>NUCLEOTIDE SEQUENCE [LARGE SCALE GENOMIC DNA]</scope>
    <source>
        <strain evidence="1">TK-2024</strain>
        <tissue evidence="1">Old leaves</tissue>
    </source>
</reference>
<comment type="caution">
    <text evidence="1">The sequence shown here is derived from an EMBL/GenBank/DDBJ whole genome shotgun (WGS) entry which is preliminary data.</text>
</comment>
<gene>
    <name evidence="1" type="ORF">V6N12_011996</name>
</gene>